<keyword evidence="1" id="KW-0812">Transmembrane</keyword>
<evidence type="ECO:0000256" key="1">
    <source>
        <dbReference type="SAM" id="Phobius"/>
    </source>
</evidence>
<accession>A0A9J6DUS8</accession>
<keyword evidence="3" id="KW-1185">Reference proteome</keyword>
<name>A0A9J6DUS8_RHIMP</name>
<keyword evidence="1" id="KW-0472">Membrane</keyword>
<evidence type="ECO:0000313" key="2">
    <source>
        <dbReference type="EMBL" id="KAH8025939.1"/>
    </source>
</evidence>
<keyword evidence="1" id="KW-1133">Transmembrane helix</keyword>
<dbReference type="EMBL" id="JABSTU010000007">
    <property type="protein sequence ID" value="KAH8025939.1"/>
    <property type="molecule type" value="Genomic_DNA"/>
</dbReference>
<gene>
    <name evidence="2" type="ORF">HPB51_014272</name>
</gene>
<proteinExistence type="predicted"/>
<reference evidence="2" key="1">
    <citation type="journal article" date="2020" name="Cell">
        <title>Large-Scale Comparative Analyses of Tick Genomes Elucidate Their Genetic Diversity and Vector Capacities.</title>
        <authorList>
            <consortium name="Tick Genome and Microbiome Consortium (TIGMIC)"/>
            <person name="Jia N."/>
            <person name="Wang J."/>
            <person name="Shi W."/>
            <person name="Du L."/>
            <person name="Sun Y."/>
            <person name="Zhan W."/>
            <person name="Jiang J.F."/>
            <person name="Wang Q."/>
            <person name="Zhang B."/>
            <person name="Ji P."/>
            <person name="Bell-Sakyi L."/>
            <person name="Cui X.M."/>
            <person name="Yuan T.T."/>
            <person name="Jiang B.G."/>
            <person name="Yang W.F."/>
            <person name="Lam T.T."/>
            <person name="Chang Q.C."/>
            <person name="Ding S.J."/>
            <person name="Wang X.J."/>
            <person name="Zhu J.G."/>
            <person name="Ruan X.D."/>
            <person name="Zhao L."/>
            <person name="Wei J.T."/>
            <person name="Ye R.Z."/>
            <person name="Que T.C."/>
            <person name="Du C.H."/>
            <person name="Zhou Y.H."/>
            <person name="Cheng J.X."/>
            <person name="Dai P.F."/>
            <person name="Guo W.B."/>
            <person name="Han X.H."/>
            <person name="Huang E.J."/>
            <person name="Li L.F."/>
            <person name="Wei W."/>
            <person name="Gao Y.C."/>
            <person name="Liu J.Z."/>
            <person name="Shao H.Z."/>
            <person name="Wang X."/>
            <person name="Wang C.C."/>
            <person name="Yang T.C."/>
            <person name="Huo Q.B."/>
            <person name="Li W."/>
            <person name="Chen H.Y."/>
            <person name="Chen S.E."/>
            <person name="Zhou L.G."/>
            <person name="Ni X.B."/>
            <person name="Tian J.H."/>
            <person name="Sheng Y."/>
            <person name="Liu T."/>
            <person name="Pan Y.S."/>
            <person name="Xia L.Y."/>
            <person name="Li J."/>
            <person name="Zhao F."/>
            <person name="Cao W.C."/>
        </authorList>
    </citation>
    <scope>NUCLEOTIDE SEQUENCE</scope>
    <source>
        <strain evidence="2">Rmic-2018</strain>
    </source>
</reference>
<dbReference type="AlphaFoldDB" id="A0A9J6DUS8"/>
<reference evidence="2" key="2">
    <citation type="submission" date="2021-09" db="EMBL/GenBank/DDBJ databases">
        <authorList>
            <person name="Jia N."/>
            <person name="Wang J."/>
            <person name="Shi W."/>
            <person name="Du L."/>
            <person name="Sun Y."/>
            <person name="Zhan W."/>
            <person name="Jiang J."/>
            <person name="Wang Q."/>
            <person name="Zhang B."/>
            <person name="Ji P."/>
            <person name="Sakyi L.B."/>
            <person name="Cui X."/>
            <person name="Yuan T."/>
            <person name="Jiang B."/>
            <person name="Yang W."/>
            <person name="Lam T.T.-Y."/>
            <person name="Chang Q."/>
            <person name="Ding S."/>
            <person name="Wang X."/>
            <person name="Zhu J."/>
            <person name="Ruan X."/>
            <person name="Zhao L."/>
            <person name="Wei J."/>
            <person name="Que T."/>
            <person name="Du C."/>
            <person name="Cheng J."/>
            <person name="Dai P."/>
            <person name="Han X."/>
            <person name="Huang E."/>
            <person name="Gao Y."/>
            <person name="Liu J."/>
            <person name="Shao H."/>
            <person name="Ye R."/>
            <person name="Li L."/>
            <person name="Wei W."/>
            <person name="Wang X."/>
            <person name="Wang C."/>
            <person name="Huo Q."/>
            <person name="Li W."/>
            <person name="Guo W."/>
            <person name="Chen H."/>
            <person name="Chen S."/>
            <person name="Zhou L."/>
            <person name="Zhou L."/>
            <person name="Ni X."/>
            <person name="Tian J."/>
            <person name="Zhou Y."/>
            <person name="Sheng Y."/>
            <person name="Liu T."/>
            <person name="Pan Y."/>
            <person name="Xia L."/>
            <person name="Li J."/>
            <person name="Zhao F."/>
            <person name="Cao W."/>
        </authorList>
    </citation>
    <scope>NUCLEOTIDE SEQUENCE</scope>
    <source>
        <strain evidence="2">Rmic-2018</strain>
        <tissue evidence="2">Larvae</tissue>
    </source>
</reference>
<organism evidence="2 3">
    <name type="scientific">Rhipicephalus microplus</name>
    <name type="common">Cattle tick</name>
    <name type="synonym">Boophilus microplus</name>
    <dbReference type="NCBI Taxonomy" id="6941"/>
    <lineage>
        <taxon>Eukaryota</taxon>
        <taxon>Metazoa</taxon>
        <taxon>Ecdysozoa</taxon>
        <taxon>Arthropoda</taxon>
        <taxon>Chelicerata</taxon>
        <taxon>Arachnida</taxon>
        <taxon>Acari</taxon>
        <taxon>Parasitiformes</taxon>
        <taxon>Ixodida</taxon>
        <taxon>Ixodoidea</taxon>
        <taxon>Ixodidae</taxon>
        <taxon>Rhipicephalinae</taxon>
        <taxon>Rhipicephalus</taxon>
        <taxon>Boophilus</taxon>
    </lineage>
</organism>
<protein>
    <submittedName>
        <fullName evidence="2">Uncharacterized protein</fullName>
    </submittedName>
</protein>
<dbReference type="Proteomes" id="UP000821866">
    <property type="component" value="Unassembled WGS sequence"/>
</dbReference>
<evidence type="ECO:0000313" key="3">
    <source>
        <dbReference type="Proteomes" id="UP000821866"/>
    </source>
</evidence>
<feature type="transmembrane region" description="Helical" evidence="1">
    <location>
        <begin position="64"/>
        <end position="86"/>
    </location>
</feature>
<sequence>MRRSKFRTSRNFFWCTDGTVPPLRRGPSSRYIARVPAVSSRDTEEVCAVRGWVLRHPPYGGATVQASSVAAALLTGVLFSTVICVLRKRRLRACVCVFVYVCNVKRRSRRCAAPKFGGQEPPAPTGWAGHETEWGNCGPRTRLFVNVSPPLLLRERRESKDLGLCERRWGSQLREERESLGKCVTVRRGGEG</sequence>
<comment type="caution">
    <text evidence="2">The sequence shown here is derived from an EMBL/GenBank/DDBJ whole genome shotgun (WGS) entry which is preliminary data.</text>
</comment>